<gene>
    <name evidence="2" type="ORF">GCM10011376_26260</name>
</gene>
<protein>
    <recommendedName>
        <fullName evidence="1">DUF4209 domain-containing protein</fullName>
    </recommendedName>
</protein>
<sequence>MTDEDAASDPDGDGLSLNFDWSPDVVAAIAEALREPCEIYELSGRVKAALPEEVEDHLQAFIRALDYHARRSASRPETIDDIYGSMFSSGDGDAYPEPLTAVTPETVAAWVDATQLFTTSDVVVARLNDLLWCVKAQPRPDLYARTANAAFRRMWGQNALASLHRSDALVRALELAVELRDATLVQETVSEMVDAVRQTVADEEWAPGVAVPLIEALAGLREPDRPAELNALIGEARVRYADDPFIVEALQLLRMQRAKDADERRRIAAEAVHMWKQQADERGGLVGLSHLERALELARNEGLTAAAEDLRELLQQPRTPEELGMEKMATELSIPSDVVEGFLATFVETSSAQESLVKLGAHCPITDVDADADLVREQMRAYPLVHLFTTVVTNTEGMPLAHVTSDEQKFNHALTWHHSMSITLWGSFLREILQRLGAQGRLTAAEVQQLVQGQFVDEPTSEGVGKAYEDFLASDYEACLQRLLVRIERVVRSMARAVGLSVYREPSLDGRSMGAYKGLGELLSLLEGRVPEQFRRYFAVLLTQRTGINLRNRSAHGLMQDVSPDEAALALHVMFVLAQWSADGTSDTGSANV</sequence>
<accession>A0ABQ3HMR2</accession>
<name>A0ABQ3HMR2_9ACTN</name>
<evidence type="ECO:0000313" key="3">
    <source>
        <dbReference type="Proteomes" id="UP000597341"/>
    </source>
</evidence>
<evidence type="ECO:0000259" key="1">
    <source>
        <dbReference type="Pfam" id="PF13910"/>
    </source>
</evidence>
<feature type="domain" description="DUF4209" evidence="1">
    <location>
        <begin position="488"/>
        <end position="572"/>
    </location>
</feature>
<proteinExistence type="predicted"/>
<dbReference type="InterPro" id="IPR025209">
    <property type="entry name" value="DUF4209"/>
</dbReference>
<evidence type="ECO:0000313" key="2">
    <source>
        <dbReference type="EMBL" id="GHE18016.1"/>
    </source>
</evidence>
<dbReference type="Proteomes" id="UP000597341">
    <property type="component" value="Unassembled WGS sequence"/>
</dbReference>
<dbReference type="EMBL" id="BNAD01000007">
    <property type="protein sequence ID" value="GHE18016.1"/>
    <property type="molecule type" value="Genomic_DNA"/>
</dbReference>
<organism evidence="2 3">
    <name type="scientific">Nocardioides flavus</name>
    <name type="common">ex Wang et al. 2016</name>
    <dbReference type="NCBI Taxonomy" id="2058780"/>
    <lineage>
        <taxon>Bacteria</taxon>
        <taxon>Bacillati</taxon>
        <taxon>Actinomycetota</taxon>
        <taxon>Actinomycetes</taxon>
        <taxon>Propionibacteriales</taxon>
        <taxon>Nocardioidaceae</taxon>
        <taxon>Nocardioides</taxon>
    </lineage>
</organism>
<reference evidence="3" key="1">
    <citation type="journal article" date="2019" name="Int. J. Syst. Evol. Microbiol.">
        <title>The Global Catalogue of Microorganisms (GCM) 10K type strain sequencing project: providing services to taxonomists for standard genome sequencing and annotation.</title>
        <authorList>
            <consortium name="The Broad Institute Genomics Platform"/>
            <consortium name="The Broad Institute Genome Sequencing Center for Infectious Disease"/>
            <person name="Wu L."/>
            <person name="Ma J."/>
        </authorList>
    </citation>
    <scope>NUCLEOTIDE SEQUENCE [LARGE SCALE GENOMIC DNA]</scope>
    <source>
        <strain evidence="3">CGMCC 1.12791</strain>
    </source>
</reference>
<comment type="caution">
    <text evidence="2">The sequence shown here is derived from an EMBL/GenBank/DDBJ whole genome shotgun (WGS) entry which is preliminary data.</text>
</comment>
<keyword evidence="3" id="KW-1185">Reference proteome</keyword>
<dbReference type="RefSeq" id="WP_191279933.1">
    <property type="nucleotide sequence ID" value="NZ_BNAD01000007.1"/>
</dbReference>
<dbReference type="Pfam" id="PF13910">
    <property type="entry name" value="DUF4209"/>
    <property type="match status" value="1"/>
</dbReference>